<organism evidence="1 2">
    <name type="scientific">Egibacter rhizosphaerae</name>
    <dbReference type="NCBI Taxonomy" id="1670831"/>
    <lineage>
        <taxon>Bacteria</taxon>
        <taxon>Bacillati</taxon>
        <taxon>Actinomycetota</taxon>
        <taxon>Nitriliruptoria</taxon>
        <taxon>Egibacterales</taxon>
        <taxon>Egibacteraceae</taxon>
        <taxon>Egibacter</taxon>
    </lineage>
</organism>
<evidence type="ECO:0000313" key="1">
    <source>
        <dbReference type="EMBL" id="QBI19629.1"/>
    </source>
</evidence>
<dbReference type="RefSeq" id="WP_131154626.1">
    <property type="nucleotide sequence ID" value="NZ_CP036402.1"/>
</dbReference>
<protein>
    <submittedName>
        <fullName evidence="1">Uncharacterized protein</fullName>
    </submittedName>
</protein>
<evidence type="ECO:0000313" key="2">
    <source>
        <dbReference type="Proteomes" id="UP000291469"/>
    </source>
</evidence>
<accession>A0A411YEI9</accession>
<dbReference type="KEGG" id="erz:ER308_08740"/>
<name>A0A411YEI9_9ACTN</name>
<gene>
    <name evidence="1" type="ORF">ER308_08740</name>
</gene>
<dbReference type="EMBL" id="CP036402">
    <property type="protein sequence ID" value="QBI19629.1"/>
    <property type="molecule type" value="Genomic_DNA"/>
</dbReference>
<dbReference type="AlphaFoldDB" id="A0A411YEI9"/>
<dbReference type="OrthoDB" id="9134227at2"/>
<reference evidence="1 2" key="1">
    <citation type="submission" date="2019-01" db="EMBL/GenBank/DDBJ databases">
        <title>Egibacter rhizosphaerae EGI 80759T.</title>
        <authorList>
            <person name="Chen D.-D."/>
            <person name="Tian Y."/>
            <person name="Jiao J.-Y."/>
            <person name="Zhang X.-T."/>
            <person name="Zhang Y.-G."/>
            <person name="Zhang Y."/>
            <person name="Xiao M."/>
            <person name="Shu W.-S."/>
            <person name="Li W.-J."/>
        </authorList>
    </citation>
    <scope>NUCLEOTIDE SEQUENCE [LARGE SCALE GENOMIC DNA]</scope>
    <source>
        <strain evidence="1 2">EGI 80759</strain>
    </source>
</reference>
<dbReference type="Proteomes" id="UP000291469">
    <property type="component" value="Chromosome"/>
</dbReference>
<keyword evidence="2" id="KW-1185">Reference proteome</keyword>
<sequence>MQRSRSQTLYRYLPGAVYLHDDELVVRTSVVRGNPLGPTINKNALLAEVEHELRRWDEDKRAGIRVPRDTSDEAFVVIEPVLVQWEVWPLVFQCANRHCQRVRRFYRDEQVLEAREGDQRVRCEHCRSRLRQLRYYSAHACGRIQPMFVPTCRGCGSDENVFLEDTGSFETAAWRCRTCGNAYIKGTRMSPCDCGQYLSPQQTSSQAFMRQYTVRDPRSFYPQTVSLLNLKTNAYEQLQRHHARGRIAAASYLGDEARVGIALNELAGGESGERMSQEEWEEAIRTKYSQLDDDEIEAIRRRRGPATEGVAATSDLSAAACGLAAERRMLERATLYDPQQVARYRLEDAHDEAQRTGRTAQERALLRARERAGELGVDELAVTDQFPIAVAAYGYTRTSKRPNTSTLRGFARRGEYDNKDPIFAVTTDTEAALVALSAVDVLAWLRRRGSYPAPVPSDERDARAAVLEMFAVEETAPEGPQDTRVLVHTLSHVLLRALDDGRTGFGEASLAEWLVPETLTISIYVSSFQSHTLGALWTLLHSRSLEWMERAFDASWRCDNDPLCHHRRPRACERCLYLTFGCRRFNSDLSRELAMDFWRT</sequence>
<proteinExistence type="predicted"/>